<reference evidence="2" key="1">
    <citation type="submission" date="2017-12" db="EMBL/GenBank/DDBJ databases">
        <title>Gene loss provides genomic basis for host adaptation in cereal stripe rust fungi.</title>
        <authorList>
            <person name="Xia C."/>
        </authorList>
    </citation>
    <scope>NUCLEOTIDE SEQUENCE [LARGE SCALE GENOMIC DNA]</scope>
    <source>
        <strain evidence="2">93-210</strain>
    </source>
</reference>
<keyword evidence="3" id="KW-1185">Reference proteome</keyword>
<dbReference type="VEuPathDB" id="FungiDB:PSHT_03752"/>
<dbReference type="Gene3D" id="3.40.50.1820">
    <property type="entry name" value="alpha/beta hydrolase"/>
    <property type="match status" value="1"/>
</dbReference>
<evidence type="ECO:0000259" key="1">
    <source>
        <dbReference type="Pfam" id="PF12697"/>
    </source>
</evidence>
<proteinExistence type="predicted"/>
<dbReference type="PANTHER" id="PTHR37017:SF11">
    <property type="entry name" value="ESTERASE_LIPASE_THIOESTERASE DOMAIN-CONTAINING PROTEIN"/>
    <property type="match status" value="1"/>
</dbReference>
<dbReference type="InterPro" id="IPR052897">
    <property type="entry name" value="Sec-Metab_Biosynth_Hydrolase"/>
</dbReference>
<organism evidence="2 3">
    <name type="scientific">Puccinia striiformis</name>
    <dbReference type="NCBI Taxonomy" id="27350"/>
    <lineage>
        <taxon>Eukaryota</taxon>
        <taxon>Fungi</taxon>
        <taxon>Dikarya</taxon>
        <taxon>Basidiomycota</taxon>
        <taxon>Pucciniomycotina</taxon>
        <taxon>Pucciniomycetes</taxon>
        <taxon>Pucciniales</taxon>
        <taxon>Pucciniaceae</taxon>
        <taxon>Puccinia</taxon>
    </lineage>
</organism>
<dbReference type="InterPro" id="IPR029058">
    <property type="entry name" value="AB_hydrolase_fold"/>
</dbReference>
<protein>
    <recommendedName>
        <fullName evidence="1">AB hydrolase-1 domain-containing protein</fullName>
    </recommendedName>
</protein>
<dbReference type="Pfam" id="PF12697">
    <property type="entry name" value="Abhydrolase_6"/>
    <property type="match status" value="1"/>
</dbReference>
<dbReference type="PANTHER" id="PTHR37017">
    <property type="entry name" value="AB HYDROLASE-1 DOMAIN-CONTAINING PROTEIN-RELATED"/>
    <property type="match status" value="1"/>
</dbReference>
<sequence length="221" mass="24711">MFDSVVIALTEAGYTTSNIELPSRGGQDGLRQSERDDAEHIRCQILKEIDKGEDVAIGLGISERQKNRQAGGVCSLIFVAAFVLWSGKSVNDTSDNNRHENFHYQDGLVWPARPENLFYNDLPSELAVELSRLLQPHSAGAFSSPLDHEAYRFIPSSYLICTEDNAIPLAAQEEMLADKLGYFLLIERLVSGHLPSISRPQETVKFISKTLELVRTRHILN</sequence>
<gene>
    <name evidence="2" type="ORF">PSTT_07862</name>
</gene>
<evidence type="ECO:0000313" key="3">
    <source>
        <dbReference type="Proteomes" id="UP000239156"/>
    </source>
</evidence>
<dbReference type="EMBL" id="PKSL01000069">
    <property type="protein sequence ID" value="POW07982.1"/>
    <property type="molecule type" value="Genomic_DNA"/>
</dbReference>
<comment type="caution">
    <text evidence="2">The sequence shown here is derived from an EMBL/GenBank/DDBJ whole genome shotgun (WGS) entry which is preliminary data.</text>
</comment>
<feature type="domain" description="AB hydrolase-1" evidence="1">
    <location>
        <begin position="77"/>
        <end position="205"/>
    </location>
</feature>
<accession>A0A2S4VEL6</accession>
<dbReference type="AlphaFoldDB" id="A0A2S4VEL6"/>
<evidence type="ECO:0000313" key="2">
    <source>
        <dbReference type="EMBL" id="POW07982.1"/>
    </source>
</evidence>
<dbReference type="VEuPathDB" id="FungiDB:PSTT_07862"/>
<name>A0A2S4VEL6_9BASI</name>
<dbReference type="InterPro" id="IPR000073">
    <property type="entry name" value="AB_hydrolase_1"/>
</dbReference>
<dbReference type="Proteomes" id="UP000239156">
    <property type="component" value="Unassembled WGS sequence"/>
</dbReference>